<accession>A0A838ZP09</accession>
<evidence type="ECO:0000313" key="2">
    <source>
        <dbReference type="Proteomes" id="UP000552241"/>
    </source>
</evidence>
<dbReference type="InterPro" id="IPR036280">
    <property type="entry name" value="Multihaem_cyt_sf"/>
</dbReference>
<keyword evidence="2" id="KW-1185">Reference proteome</keyword>
<name>A0A838ZP09_9FLAO</name>
<sequence length="366" mass="42578">MTHPFYGILWIFLILLQSCSSDNEGIPEEEAEEVSPVVMDLDAVPYPKLSDYHFFKLPLSDLEPVYGVLPYEPISSLFSDYAKKKRFVWMPENVSASFDGDAKTLNFPNGTALIKNFYYEKVQPGNLTQILETRLMIKIAGEWIFANYVWNEDQTEAFYNMDGGFVPVIWSENGQTKEVNYRIPHGAECVTCHNSSEIPLPIGTKPQHLNKNYTYDGETKNQLAKWKEFGYLTDFPNQINTLVDYHDENQDLELRVRSYLDINCAHCHSDNGFCNYRYMRFGFERTHEHDKMGICITPDEDITHWPEVGEPTHIIYPGDHEKSVIYYRLNTVEESYRMPLRGRTLIHDEAVEMISEWIDSQVENCE</sequence>
<protein>
    <submittedName>
        <fullName evidence="1">Uncharacterized protein</fullName>
    </submittedName>
</protein>
<dbReference type="EMBL" id="JACDZE010000001">
    <property type="protein sequence ID" value="MBA5629496.1"/>
    <property type="molecule type" value="Genomic_DNA"/>
</dbReference>
<gene>
    <name evidence="1" type="ORF">HU137_06905</name>
</gene>
<evidence type="ECO:0000313" key="1">
    <source>
        <dbReference type="EMBL" id="MBA5629496.1"/>
    </source>
</evidence>
<proteinExistence type="predicted"/>
<organism evidence="1 2">
    <name type="scientific">Moheibacter lacus</name>
    <dbReference type="NCBI Taxonomy" id="2745851"/>
    <lineage>
        <taxon>Bacteria</taxon>
        <taxon>Pseudomonadati</taxon>
        <taxon>Bacteroidota</taxon>
        <taxon>Flavobacteriia</taxon>
        <taxon>Flavobacteriales</taxon>
        <taxon>Weeksellaceae</taxon>
        <taxon>Moheibacter</taxon>
    </lineage>
</organism>
<comment type="caution">
    <text evidence="1">The sequence shown here is derived from an EMBL/GenBank/DDBJ whole genome shotgun (WGS) entry which is preliminary data.</text>
</comment>
<dbReference type="Proteomes" id="UP000552241">
    <property type="component" value="Unassembled WGS sequence"/>
</dbReference>
<reference evidence="1 2" key="1">
    <citation type="submission" date="2020-07" db="EMBL/GenBank/DDBJ databases">
        <title>Moheibacter lacus sp. nov., a member of the family Flavobacteriaceae isolated from freshwater lake sediment.</title>
        <authorList>
            <person name="Liu Y."/>
        </authorList>
    </citation>
    <scope>NUCLEOTIDE SEQUENCE [LARGE SCALE GENOMIC DNA]</scope>
    <source>
        <strain evidence="1 2">BDHS18</strain>
    </source>
</reference>
<dbReference type="AlphaFoldDB" id="A0A838ZP09"/>
<dbReference type="SUPFAM" id="SSF48695">
    <property type="entry name" value="Multiheme cytochromes"/>
    <property type="match status" value="1"/>
</dbReference>